<name>A0A7W9SQ01_ARMRO</name>
<evidence type="ECO:0000256" key="1">
    <source>
        <dbReference type="SAM" id="SignalP"/>
    </source>
</evidence>
<dbReference type="Pfam" id="PF07583">
    <property type="entry name" value="PSCyt2"/>
    <property type="match status" value="1"/>
</dbReference>
<dbReference type="RefSeq" id="WP_184193852.1">
    <property type="nucleotide sequence ID" value="NZ_JACHGW010000002.1"/>
</dbReference>
<sequence>MKSHWSLLAITVCLSGLALAQKPQVSAPPPAVDYNRDIRPILSGKCFACHGQDESKRAAGLRLDGPNRAVVGGDILASALSHRIGATDALQMPPADSGKTLTEGEKTLLRRWIGQGGKYEQHWAFSPLPPQRAGGVDFFIRQRLAKEKLALSPEADKTTLIRRVALDLTGLPPTPQEVDAFLADKSPGAYERVVDRLLASPRYGEKMAQQWMDMARYADSNGFQNDHERYQWRWRDWVIEAFNKNMPFNQFTIEQLAGDMLPGATVSQKLATGFNRNHRINTEGGLIAEEWRVEGVIDRLETTGAVWLGLSVGCARCHDHKYDPISQKEFYALFSYFNNVPESGAGTEGININTPPTLKAPIPDEQKRLAELGEKVTSAESVVKAAEAKLPGLLAAWEASGAAAKYPVTSWVGVRPSQATAQSAKLMVLPDNQLFATGKNGDTETYTLTLPTGGKPVRGIRLEVFPEKGKVGRSSNGNFVLTDVTVNAAHPSKAVADFAQNGNPIADAIDSDPATGWGIYGQTDKPHTATFTLDKPLTGESVTLTLRFGSQYGQHQFARFKVALTDSETPSSEGIPPAGTPERLAWFRANVDSAAREADKTLATAKKTLADFDATIPATMVMAELETPRKCYVLKRGQYDQLGDEVKPGLPTAFGTLPAGVANNRLGLAKWIASEKNPLTARVFVNRLWEKFFGMGLVATTEDFGTRADYPSHPELLDWLASEFIRLKWDMKAIQKTIVLSATYKQSSKTTPTLLKRDPENRLLARGPRLRLPGEVIRDQALCAAGLLVEKLGGRSVRPYQPEGFWDELNVYGNLRNYKNDKTPDGLYRRSLYTIWKRSAGPPTMGLFDVPGRDTCRVKRSRTNTPLQALALLNEVTFVEAARLIGQRMILEGGATADSRITWAYRTLLSRRPSTQELALHKAGLEKRLARYKATPAEAQKLLAIGETKPDPKCDPSELAAYAMTASILLNLDEAITRE</sequence>
<dbReference type="Pfam" id="PF07635">
    <property type="entry name" value="PSCyt1"/>
    <property type="match status" value="1"/>
</dbReference>
<proteinExistence type="predicted"/>
<comment type="caution">
    <text evidence="5">The sequence shown here is derived from an EMBL/GenBank/DDBJ whole genome shotgun (WGS) entry which is preliminary data.</text>
</comment>
<dbReference type="AlphaFoldDB" id="A0A7W9SQ01"/>
<feature type="domain" description="Cytochrome C Planctomycete-type" evidence="4">
    <location>
        <begin position="46"/>
        <end position="96"/>
    </location>
</feature>
<evidence type="ECO:0000313" key="6">
    <source>
        <dbReference type="Proteomes" id="UP000520814"/>
    </source>
</evidence>
<organism evidence="5 6">
    <name type="scientific">Armatimonas rosea</name>
    <dbReference type="NCBI Taxonomy" id="685828"/>
    <lineage>
        <taxon>Bacteria</taxon>
        <taxon>Bacillati</taxon>
        <taxon>Armatimonadota</taxon>
        <taxon>Armatimonadia</taxon>
        <taxon>Armatimonadales</taxon>
        <taxon>Armatimonadaceae</taxon>
        <taxon>Armatimonas</taxon>
    </lineage>
</organism>
<dbReference type="EMBL" id="JACHGW010000002">
    <property type="protein sequence ID" value="MBB6049903.1"/>
    <property type="molecule type" value="Genomic_DNA"/>
</dbReference>
<feature type="chain" id="PRO_5031382779" evidence="1">
    <location>
        <begin position="21"/>
        <end position="979"/>
    </location>
</feature>
<dbReference type="InterPro" id="IPR011444">
    <property type="entry name" value="DUF1549"/>
</dbReference>
<keyword evidence="6" id="KW-1185">Reference proteome</keyword>
<dbReference type="Proteomes" id="UP000520814">
    <property type="component" value="Unassembled WGS sequence"/>
</dbReference>
<dbReference type="GO" id="GO:0009055">
    <property type="term" value="F:electron transfer activity"/>
    <property type="evidence" value="ECO:0007669"/>
    <property type="project" value="InterPro"/>
</dbReference>
<dbReference type="SUPFAM" id="SSF46626">
    <property type="entry name" value="Cytochrome c"/>
    <property type="match status" value="1"/>
</dbReference>
<feature type="domain" description="DUF1549" evidence="2">
    <location>
        <begin position="136"/>
        <end position="341"/>
    </location>
</feature>
<dbReference type="InterPro" id="IPR011429">
    <property type="entry name" value="Cyt_c_Planctomycete-type"/>
</dbReference>
<dbReference type="Pfam" id="PF07587">
    <property type="entry name" value="PSD1"/>
    <property type="match status" value="1"/>
</dbReference>
<evidence type="ECO:0000259" key="3">
    <source>
        <dbReference type="Pfam" id="PF07587"/>
    </source>
</evidence>
<dbReference type="InterPro" id="IPR022655">
    <property type="entry name" value="DUF1553"/>
</dbReference>
<reference evidence="5 6" key="1">
    <citation type="submission" date="2020-08" db="EMBL/GenBank/DDBJ databases">
        <title>Genomic Encyclopedia of Type Strains, Phase IV (KMG-IV): sequencing the most valuable type-strain genomes for metagenomic binning, comparative biology and taxonomic classification.</title>
        <authorList>
            <person name="Goeker M."/>
        </authorList>
    </citation>
    <scope>NUCLEOTIDE SEQUENCE [LARGE SCALE GENOMIC DNA]</scope>
    <source>
        <strain evidence="5 6">DSM 23562</strain>
    </source>
</reference>
<feature type="domain" description="DUF1553" evidence="3">
    <location>
        <begin position="664"/>
        <end position="922"/>
    </location>
</feature>
<feature type="signal peptide" evidence="1">
    <location>
        <begin position="1"/>
        <end position="20"/>
    </location>
</feature>
<evidence type="ECO:0000259" key="2">
    <source>
        <dbReference type="Pfam" id="PF07583"/>
    </source>
</evidence>
<dbReference type="InterPro" id="IPR036909">
    <property type="entry name" value="Cyt_c-like_dom_sf"/>
</dbReference>
<evidence type="ECO:0000313" key="5">
    <source>
        <dbReference type="EMBL" id="MBB6049903.1"/>
    </source>
</evidence>
<protein>
    <submittedName>
        <fullName evidence="5">Mono/diheme cytochrome c family protein</fullName>
    </submittedName>
</protein>
<gene>
    <name evidence="5" type="ORF">HNQ39_001694</name>
</gene>
<dbReference type="GO" id="GO:0020037">
    <property type="term" value="F:heme binding"/>
    <property type="evidence" value="ECO:0007669"/>
    <property type="project" value="InterPro"/>
</dbReference>
<dbReference type="PANTHER" id="PTHR35889:SF3">
    <property type="entry name" value="F-BOX DOMAIN-CONTAINING PROTEIN"/>
    <property type="match status" value="1"/>
</dbReference>
<evidence type="ECO:0000259" key="4">
    <source>
        <dbReference type="Pfam" id="PF07635"/>
    </source>
</evidence>
<dbReference type="PANTHER" id="PTHR35889">
    <property type="entry name" value="CYCLOINULO-OLIGOSACCHARIDE FRUCTANOTRANSFERASE-RELATED"/>
    <property type="match status" value="1"/>
</dbReference>
<accession>A0A7W9SQ01</accession>
<keyword evidence="1" id="KW-0732">Signal</keyword>